<feature type="chain" id="PRO_5020447520" evidence="2">
    <location>
        <begin position="20"/>
        <end position="169"/>
    </location>
</feature>
<keyword evidence="1" id="KW-0676">Redox-active center</keyword>
<keyword evidence="2" id="KW-0732">Signal</keyword>
<dbReference type="PANTHER" id="PTHR42852:SF13">
    <property type="entry name" value="PROTEIN DIPZ"/>
    <property type="match status" value="1"/>
</dbReference>
<proteinExistence type="predicted"/>
<name>A0A4Q1JMT5_9BACT</name>
<sequence>MKRLTLLLLALVFTTSLWADETEGDRTTKGQIAPDFEVTSLDGQVFKLSDLKGKVVLVNFFATWCGPCMQELPELEKQLWPRFKNANFKMISIGRQHTKAELNKFQSKKKFTFPIAADPQRHIYEKYAEKYIPRNYIIDKTGKIIFQAKGFSQKELDEMMEIIEKAIKE</sequence>
<dbReference type="AlphaFoldDB" id="A0A4Q1JMT5"/>
<reference evidence="4 5" key="1">
    <citation type="submission" date="2019-01" db="EMBL/GenBank/DDBJ databases">
        <title>Ancylomarina salipaludis sp. nov., isolated from a salt marsh.</title>
        <authorList>
            <person name="Yoon J.-H."/>
        </authorList>
    </citation>
    <scope>NUCLEOTIDE SEQUENCE [LARGE SCALE GENOMIC DNA]</scope>
    <source>
        <strain evidence="4 5">SHSM-M15</strain>
    </source>
</reference>
<dbReference type="GO" id="GO:0016491">
    <property type="term" value="F:oxidoreductase activity"/>
    <property type="evidence" value="ECO:0007669"/>
    <property type="project" value="InterPro"/>
</dbReference>
<dbReference type="CDD" id="cd02966">
    <property type="entry name" value="TlpA_like_family"/>
    <property type="match status" value="1"/>
</dbReference>
<dbReference type="PROSITE" id="PS00194">
    <property type="entry name" value="THIOREDOXIN_1"/>
    <property type="match status" value="1"/>
</dbReference>
<accession>A0A4Q1JMT5</accession>
<dbReference type="Proteomes" id="UP000289703">
    <property type="component" value="Unassembled WGS sequence"/>
</dbReference>
<gene>
    <name evidence="4" type="ORF">EO244_08125</name>
</gene>
<dbReference type="InterPro" id="IPR017937">
    <property type="entry name" value="Thioredoxin_CS"/>
</dbReference>
<dbReference type="Gene3D" id="3.40.30.10">
    <property type="entry name" value="Glutaredoxin"/>
    <property type="match status" value="1"/>
</dbReference>
<dbReference type="InterPro" id="IPR050553">
    <property type="entry name" value="Thioredoxin_ResA/DsbE_sf"/>
</dbReference>
<dbReference type="GO" id="GO:0016209">
    <property type="term" value="F:antioxidant activity"/>
    <property type="evidence" value="ECO:0007669"/>
    <property type="project" value="InterPro"/>
</dbReference>
<dbReference type="RefSeq" id="WP_129254166.1">
    <property type="nucleotide sequence ID" value="NZ_SAXA01000006.1"/>
</dbReference>
<dbReference type="InterPro" id="IPR013766">
    <property type="entry name" value="Thioredoxin_domain"/>
</dbReference>
<dbReference type="PANTHER" id="PTHR42852">
    <property type="entry name" value="THIOL:DISULFIDE INTERCHANGE PROTEIN DSBE"/>
    <property type="match status" value="1"/>
</dbReference>
<evidence type="ECO:0000259" key="3">
    <source>
        <dbReference type="PROSITE" id="PS51352"/>
    </source>
</evidence>
<dbReference type="InterPro" id="IPR000866">
    <property type="entry name" value="AhpC/TSA"/>
</dbReference>
<dbReference type="Pfam" id="PF00578">
    <property type="entry name" value="AhpC-TSA"/>
    <property type="match status" value="1"/>
</dbReference>
<dbReference type="PROSITE" id="PS51352">
    <property type="entry name" value="THIOREDOXIN_2"/>
    <property type="match status" value="1"/>
</dbReference>
<dbReference type="SUPFAM" id="SSF52833">
    <property type="entry name" value="Thioredoxin-like"/>
    <property type="match status" value="1"/>
</dbReference>
<feature type="domain" description="Thioredoxin" evidence="3">
    <location>
        <begin position="27"/>
        <end position="168"/>
    </location>
</feature>
<organism evidence="4 5">
    <name type="scientific">Ancylomarina salipaludis</name>
    <dbReference type="NCBI Taxonomy" id="2501299"/>
    <lineage>
        <taxon>Bacteria</taxon>
        <taxon>Pseudomonadati</taxon>
        <taxon>Bacteroidota</taxon>
        <taxon>Bacteroidia</taxon>
        <taxon>Marinilabiliales</taxon>
        <taxon>Marinifilaceae</taxon>
        <taxon>Ancylomarina</taxon>
    </lineage>
</organism>
<keyword evidence="5" id="KW-1185">Reference proteome</keyword>
<evidence type="ECO:0000256" key="1">
    <source>
        <dbReference type="ARBA" id="ARBA00023284"/>
    </source>
</evidence>
<feature type="signal peptide" evidence="2">
    <location>
        <begin position="1"/>
        <end position="19"/>
    </location>
</feature>
<dbReference type="OrthoDB" id="9794348at2"/>
<dbReference type="InterPro" id="IPR036249">
    <property type="entry name" value="Thioredoxin-like_sf"/>
</dbReference>
<evidence type="ECO:0000256" key="2">
    <source>
        <dbReference type="SAM" id="SignalP"/>
    </source>
</evidence>
<protein>
    <submittedName>
        <fullName evidence="4">TlpA family protein disulfide reductase</fullName>
    </submittedName>
</protein>
<comment type="caution">
    <text evidence="4">The sequence shown here is derived from an EMBL/GenBank/DDBJ whole genome shotgun (WGS) entry which is preliminary data.</text>
</comment>
<evidence type="ECO:0000313" key="5">
    <source>
        <dbReference type="Proteomes" id="UP000289703"/>
    </source>
</evidence>
<evidence type="ECO:0000313" key="4">
    <source>
        <dbReference type="EMBL" id="RXQ95008.1"/>
    </source>
</evidence>
<dbReference type="EMBL" id="SAXA01000006">
    <property type="protein sequence ID" value="RXQ95008.1"/>
    <property type="molecule type" value="Genomic_DNA"/>
</dbReference>